<feature type="region of interest" description="Disordered" evidence="1">
    <location>
        <begin position="115"/>
        <end position="173"/>
    </location>
</feature>
<comment type="caution">
    <text evidence="3">The sequence shown here is derived from an EMBL/GenBank/DDBJ whole genome shotgun (WGS) entry which is preliminary data.</text>
</comment>
<dbReference type="Pfam" id="PF01624">
    <property type="entry name" value="MutS_I"/>
    <property type="match status" value="1"/>
</dbReference>
<dbReference type="Gene3D" id="3.40.1170.10">
    <property type="entry name" value="DNA repair protein MutS, domain I"/>
    <property type="match status" value="1"/>
</dbReference>
<reference evidence="3" key="1">
    <citation type="submission" date="2020-10" db="EMBL/GenBank/DDBJ databases">
        <authorList>
            <person name="Gilroy R."/>
        </authorList>
    </citation>
    <scope>NUCLEOTIDE SEQUENCE</scope>
    <source>
        <strain evidence="3">6276</strain>
    </source>
</reference>
<protein>
    <recommendedName>
        <fullName evidence="2">DNA mismatch repair protein MutS-like N-terminal domain-containing protein</fullName>
    </recommendedName>
</protein>
<name>A0A9D1EW95_9BACT</name>
<feature type="non-terminal residue" evidence="3">
    <location>
        <position position="335"/>
    </location>
</feature>
<feature type="compositionally biased region" description="Low complexity" evidence="1">
    <location>
        <begin position="137"/>
        <end position="151"/>
    </location>
</feature>
<organism evidence="3 4">
    <name type="scientific">Candidatus Scatousia excrementigallinarum</name>
    <dbReference type="NCBI Taxonomy" id="2840935"/>
    <lineage>
        <taxon>Bacteria</taxon>
        <taxon>Candidatus Scatousia</taxon>
    </lineage>
</organism>
<evidence type="ECO:0000259" key="2">
    <source>
        <dbReference type="Pfam" id="PF01624"/>
    </source>
</evidence>
<feature type="domain" description="DNA mismatch repair protein MutS-like N-terminal" evidence="2">
    <location>
        <begin position="194"/>
        <end position="283"/>
    </location>
</feature>
<dbReference type="GO" id="GO:0005524">
    <property type="term" value="F:ATP binding"/>
    <property type="evidence" value="ECO:0007669"/>
    <property type="project" value="InterPro"/>
</dbReference>
<evidence type="ECO:0000256" key="1">
    <source>
        <dbReference type="SAM" id="MobiDB-lite"/>
    </source>
</evidence>
<reference evidence="3" key="2">
    <citation type="journal article" date="2021" name="PeerJ">
        <title>Extensive microbial diversity within the chicken gut microbiome revealed by metagenomics and culture.</title>
        <authorList>
            <person name="Gilroy R."/>
            <person name="Ravi A."/>
            <person name="Getino M."/>
            <person name="Pursley I."/>
            <person name="Horton D.L."/>
            <person name="Alikhan N.F."/>
            <person name="Baker D."/>
            <person name="Gharbi K."/>
            <person name="Hall N."/>
            <person name="Watson M."/>
            <person name="Adriaenssens E.M."/>
            <person name="Foster-Nyarko E."/>
            <person name="Jarju S."/>
            <person name="Secka A."/>
            <person name="Antonio M."/>
            <person name="Oren A."/>
            <person name="Chaudhuri R.R."/>
            <person name="La Ragione R."/>
            <person name="Hildebrand F."/>
            <person name="Pallen M.J."/>
        </authorList>
    </citation>
    <scope>NUCLEOTIDE SEQUENCE</scope>
    <source>
        <strain evidence="3">6276</strain>
    </source>
</reference>
<gene>
    <name evidence="3" type="ORF">IAC10_00730</name>
</gene>
<dbReference type="AlphaFoldDB" id="A0A9D1EW95"/>
<dbReference type="EMBL" id="DVIU01000017">
    <property type="protein sequence ID" value="HIS35143.1"/>
    <property type="molecule type" value="Genomic_DNA"/>
</dbReference>
<sequence length="335" mass="37540">MPELNLTAKTKEQEIVLQHLKPMVSDTLAEKINNGVKIQKDGKTLLNKKDLDGFIEYAYAEALKISKDKKSGNTLAVDGTVIMGWAIHYFEEDSIEGKLYNEDGTEYKIQPSVTAKAPATTYTPPKPQPKPQLSMFDLLDNSDNSDISADQSQDEDEDIPEIEENDEPVQETIEPEIKQVVKAAEERQKAEGSPIYKTYVSIQNKYPDCIIAYRLGDFYEVFGENAKILADKLDLTLTGRDCGLESRVPMVGFPYHIAEAYVTKALQHGLKIALAESMEDIKTYCNQPDGTKQTVDLETGEIIPQKTEADEHVPTVSNLLSDYTEEPKIDEQLEQ</sequence>
<feature type="compositionally biased region" description="Acidic residues" evidence="1">
    <location>
        <begin position="152"/>
        <end position="169"/>
    </location>
</feature>
<proteinExistence type="predicted"/>
<evidence type="ECO:0000313" key="3">
    <source>
        <dbReference type="EMBL" id="HIS35143.1"/>
    </source>
</evidence>
<dbReference type="SUPFAM" id="SSF55271">
    <property type="entry name" value="DNA repair protein MutS, domain I"/>
    <property type="match status" value="1"/>
</dbReference>
<dbReference type="InterPro" id="IPR016151">
    <property type="entry name" value="DNA_mismatch_repair_MutS_N"/>
</dbReference>
<dbReference type="GO" id="GO:0006298">
    <property type="term" value="P:mismatch repair"/>
    <property type="evidence" value="ECO:0007669"/>
    <property type="project" value="InterPro"/>
</dbReference>
<dbReference type="GO" id="GO:0030983">
    <property type="term" value="F:mismatched DNA binding"/>
    <property type="evidence" value="ECO:0007669"/>
    <property type="project" value="InterPro"/>
</dbReference>
<dbReference type="Proteomes" id="UP000823928">
    <property type="component" value="Unassembled WGS sequence"/>
</dbReference>
<dbReference type="InterPro" id="IPR007695">
    <property type="entry name" value="DNA_mismatch_repair_MutS-lik_N"/>
</dbReference>
<accession>A0A9D1EW95</accession>
<evidence type="ECO:0000313" key="4">
    <source>
        <dbReference type="Proteomes" id="UP000823928"/>
    </source>
</evidence>